<comment type="caution">
    <text evidence="1">The sequence shown here is derived from an EMBL/GenBank/DDBJ whole genome shotgun (WGS) entry which is preliminary data.</text>
</comment>
<gene>
    <name evidence="1" type="ORF">LCGC14_0414790</name>
</gene>
<proteinExistence type="predicted"/>
<dbReference type="EMBL" id="LAZR01000370">
    <property type="protein sequence ID" value="KKN72084.1"/>
    <property type="molecule type" value="Genomic_DNA"/>
</dbReference>
<name>A0A0F9SYS5_9ZZZZ</name>
<sequence length="136" mass="15165">MSDMIDMTPNEADVARREANRAVYTFKIPKHLQGETDNPPGRIRIETVGLVELTGGEEMAATKRAQNDLIAGQFELAKEALRQVNNKPVHSWDGSVDQAFNGADPRVRTLIMNAYRRIHEPEKKDMDAFLGSVSVS</sequence>
<protein>
    <submittedName>
        <fullName evidence="1">Uncharacterized protein</fullName>
    </submittedName>
</protein>
<reference evidence="1" key="1">
    <citation type="journal article" date="2015" name="Nature">
        <title>Complex archaea that bridge the gap between prokaryotes and eukaryotes.</title>
        <authorList>
            <person name="Spang A."/>
            <person name="Saw J.H."/>
            <person name="Jorgensen S.L."/>
            <person name="Zaremba-Niedzwiedzka K."/>
            <person name="Martijn J."/>
            <person name="Lind A.E."/>
            <person name="van Eijk R."/>
            <person name="Schleper C."/>
            <person name="Guy L."/>
            <person name="Ettema T.J."/>
        </authorList>
    </citation>
    <scope>NUCLEOTIDE SEQUENCE</scope>
</reference>
<evidence type="ECO:0000313" key="1">
    <source>
        <dbReference type="EMBL" id="KKN72084.1"/>
    </source>
</evidence>
<dbReference type="AlphaFoldDB" id="A0A0F9SYS5"/>
<organism evidence="1">
    <name type="scientific">marine sediment metagenome</name>
    <dbReference type="NCBI Taxonomy" id="412755"/>
    <lineage>
        <taxon>unclassified sequences</taxon>
        <taxon>metagenomes</taxon>
        <taxon>ecological metagenomes</taxon>
    </lineage>
</organism>
<accession>A0A0F9SYS5</accession>